<dbReference type="PANTHER" id="PTHR22984">
    <property type="entry name" value="SERINE/THREONINE-PROTEIN KINASE PIM"/>
    <property type="match status" value="1"/>
</dbReference>
<dbReference type="GeneTree" id="ENSGT00950000182996"/>
<dbReference type="PANTHER" id="PTHR22984:SF11">
    <property type="entry name" value="AURORA KINASE-RELATED"/>
    <property type="match status" value="1"/>
</dbReference>
<feature type="binding site" evidence="10">
    <location>
        <position position="162"/>
    </location>
    <ligand>
        <name>ATP</name>
        <dbReference type="ChEBI" id="CHEBI:30616"/>
    </ligand>
</feature>
<evidence type="ECO:0000256" key="8">
    <source>
        <dbReference type="ARBA" id="ARBA00047899"/>
    </source>
</evidence>
<dbReference type="PROSITE" id="PS50011">
    <property type="entry name" value="PROTEIN_KINASE_DOM"/>
    <property type="match status" value="1"/>
</dbReference>
<accession>A0A3Q2DHI7</accession>
<keyword evidence="7 10" id="KW-0067">ATP-binding</keyword>
<organism evidence="13 14">
    <name type="scientific">Cyprinodon variegatus</name>
    <name type="common">Sheepshead minnow</name>
    <dbReference type="NCBI Taxonomy" id="28743"/>
    <lineage>
        <taxon>Eukaryota</taxon>
        <taxon>Metazoa</taxon>
        <taxon>Chordata</taxon>
        <taxon>Craniata</taxon>
        <taxon>Vertebrata</taxon>
        <taxon>Euteleostomi</taxon>
        <taxon>Actinopterygii</taxon>
        <taxon>Neopterygii</taxon>
        <taxon>Teleostei</taxon>
        <taxon>Neoteleostei</taxon>
        <taxon>Acanthomorphata</taxon>
        <taxon>Ovalentaria</taxon>
        <taxon>Atherinomorphae</taxon>
        <taxon>Cyprinodontiformes</taxon>
        <taxon>Cyprinodontidae</taxon>
        <taxon>Cyprinodon</taxon>
    </lineage>
</organism>
<reference evidence="13" key="2">
    <citation type="submission" date="2025-09" db="UniProtKB">
        <authorList>
            <consortium name="Ensembl"/>
        </authorList>
    </citation>
    <scope>IDENTIFICATION</scope>
</reference>
<dbReference type="InterPro" id="IPR000719">
    <property type="entry name" value="Prot_kinase_dom"/>
</dbReference>
<dbReference type="GO" id="GO:0005524">
    <property type="term" value="F:ATP binding"/>
    <property type="evidence" value="ECO:0007669"/>
    <property type="project" value="UniProtKB-UniRule"/>
</dbReference>
<dbReference type="InterPro" id="IPR017441">
    <property type="entry name" value="Protein_kinase_ATP_BS"/>
</dbReference>
<dbReference type="GO" id="GO:0007346">
    <property type="term" value="P:regulation of mitotic cell cycle"/>
    <property type="evidence" value="ECO:0007669"/>
    <property type="project" value="TreeGrafter"/>
</dbReference>
<protein>
    <recommendedName>
        <fullName evidence="2">non-specific serine/threonine protein kinase</fullName>
        <ecNumber evidence="2">2.7.11.1</ecNumber>
    </recommendedName>
</protein>
<evidence type="ECO:0000256" key="11">
    <source>
        <dbReference type="RuleBase" id="RU000304"/>
    </source>
</evidence>
<dbReference type="GO" id="GO:0004674">
    <property type="term" value="F:protein serine/threonine kinase activity"/>
    <property type="evidence" value="ECO:0007669"/>
    <property type="project" value="UniProtKB-KW"/>
</dbReference>
<evidence type="ECO:0000256" key="4">
    <source>
        <dbReference type="ARBA" id="ARBA00022679"/>
    </source>
</evidence>
<keyword evidence="6" id="KW-0418">Kinase</keyword>
<comment type="similarity">
    <text evidence="1">Belongs to the protein kinase superfamily. CAMK Ser/Thr protein kinase family. PIM subfamily.</text>
</comment>
<dbReference type="Gene3D" id="1.10.510.10">
    <property type="entry name" value="Transferase(Phosphotransferase) domain 1"/>
    <property type="match status" value="1"/>
</dbReference>
<dbReference type="GO" id="GO:0043066">
    <property type="term" value="P:negative regulation of apoptotic process"/>
    <property type="evidence" value="ECO:0007669"/>
    <property type="project" value="TreeGrafter"/>
</dbReference>
<evidence type="ECO:0000256" key="3">
    <source>
        <dbReference type="ARBA" id="ARBA00022527"/>
    </source>
</evidence>
<keyword evidence="14" id="KW-1185">Reference proteome</keyword>
<dbReference type="SMART" id="SM00220">
    <property type="entry name" value="S_TKc"/>
    <property type="match status" value="1"/>
</dbReference>
<dbReference type="STRING" id="28743.ENSCVAP00000018588"/>
<feature type="domain" description="Protein kinase" evidence="12">
    <location>
        <begin position="133"/>
        <end position="393"/>
    </location>
</feature>
<evidence type="ECO:0000256" key="6">
    <source>
        <dbReference type="ARBA" id="ARBA00022777"/>
    </source>
</evidence>
<dbReference type="InterPro" id="IPR051138">
    <property type="entry name" value="PIM_Ser/Thr_kinase"/>
</dbReference>
<reference evidence="13" key="1">
    <citation type="submission" date="2025-08" db="UniProtKB">
        <authorList>
            <consortium name="Ensembl"/>
        </authorList>
    </citation>
    <scope>IDENTIFICATION</scope>
</reference>
<dbReference type="AlphaFoldDB" id="A0A3Q2DHI7"/>
<dbReference type="InterPro" id="IPR008271">
    <property type="entry name" value="Ser/Thr_kinase_AS"/>
</dbReference>
<name>A0A3Q2DHI7_CYPVA</name>
<dbReference type="OMA" id="VTIMLEL"/>
<proteinExistence type="inferred from homology"/>
<evidence type="ECO:0000313" key="13">
    <source>
        <dbReference type="Ensembl" id="ENSCVAP00000018588.1"/>
    </source>
</evidence>
<evidence type="ECO:0000256" key="5">
    <source>
        <dbReference type="ARBA" id="ARBA00022741"/>
    </source>
</evidence>
<evidence type="ECO:0000256" key="1">
    <source>
        <dbReference type="ARBA" id="ARBA00005505"/>
    </source>
</evidence>
<keyword evidence="4" id="KW-0808">Transferase</keyword>
<dbReference type="SUPFAM" id="SSF56112">
    <property type="entry name" value="Protein kinase-like (PK-like)"/>
    <property type="match status" value="1"/>
</dbReference>
<sequence length="413" mass="47393">MALENPRKRKNSTIDETPRKKFNFSTGDVYYTCCQDQISTLRSNKRKMFDQGDSTAIKKFKVSTGEKVYKSCLYPISTVRSKKTNIFEQGGTLLAKKANGLQELESPNVKRLKTDNTNDETEDSLRAKFRETYVEQTQIGEGGNGSVFAGYRVHDKLPVAIKHIQKANGYLAYVDANGKQMPSEVTIMLELRDKTTSSEGKSAIVSMLDWYDLDKELILVMERPMPAENLFYYIQKHKGRITMKDAKIMIKQLLKALVHLQEANIFHRDIKPENILIETKSEVPKLYLIDFGLSCFDYQKHYNYFIGTPVHIPPEFNQQGFHSSGPTNVWGVGLVLYSILHKTHFFTYGFLSNIQKINTRLSQTCKDFLTKCLTVDPNKRPTLEELKTLQSWRKTSDLRGLCLTSEPGSCWRF</sequence>
<dbReference type="FunFam" id="3.30.200.20:FF:000475">
    <property type="entry name" value="Serine/threonine-protein kinase"/>
    <property type="match status" value="1"/>
</dbReference>
<evidence type="ECO:0000256" key="2">
    <source>
        <dbReference type="ARBA" id="ARBA00012513"/>
    </source>
</evidence>
<dbReference type="Ensembl" id="ENSCVAT00000027589.1">
    <property type="protein sequence ID" value="ENSCVAP00000018588.1"/>
    <property type="gene ID" value="ENSCVAG00000021877.1"/>
</dbReference>
<comment type="catalytic activity">
    <reaction evidence="9">
        <text>L-seryl-[protein] + ATP = O-phospho-L-seryl-[protein] + ADP + H(+)</text>
        <dbReference type="Rhea" id="RHEA:17989"/>
        <dbReference type="Rhea" id="RHEA-COMP:9863"/>
        <dbReference type="Rhea" id="RHEA-COMP:11604"/>
        <dbReference type="ChEBI" id="CHEBI:15378"/>
        <dbReference type="ChEBI" id="CHEBI:29999"/>
        <dbReference type="ChEBI" id="CHEBI:30616"/>
        <dbReference type="ChEBI" id="CHEBI:83421"/>
        <dbReference type="ChEBI" id="CHEBI:456216"/>
        <dbReference type="EC" id="2.7.11.1"/>
    </reaction>
</comment>
<evidence type="ECO:0000256" key="7">
    <source>
        <dbReference type="ARBA" id="ARBA00022840"/>
    </source>
</evidence>
<evidence type="ECO:0000313" key="14">
    <source>
        <dbReference type="Proteomes" id="UP000265020"/>
    </source>
</evidence>
<evidence type="ECO:0000256" key="9">
    <source>
        <dbReference type="ARBA" id="ARBA00048679"/>
    </source>
</evidence>
<dbReference type="Gene3D" id="3.30.200.20">
    <property type="entry name" value="Phosphorylase Kinase, domain 1"/>
    <property type="match status" value="1"/>
</dbReference>
<dbReference type="InterPro" id="IPR011009">
    <property type="entry name" value="Kinase-like_dom_sf"/>
</dbReference>
<dbReference type="GO" id="GO:0005737">
    <property type="term" value="C:cytoplasm"/>
    <property type="evidence" value="ECO:0007669"/>
    <property type="project" value="TreeGrafter"/>
</dbReference>
<dbReference type="EC" id="2.7.11.1" evidence="2"/>
<evidence type="ECO:0000256" key="10">
    <source>
        <dbReference type="PROSITE-ProRule" id="PRU10141"/>
    </source>
</evidence>
<evidence type="ECO:0000259" key="12">
    <source>
        <dbReference type="PROSITE" id="PS50011"/>
    </source>
</evidence>
<dbReference type="Proteomes" id="UP000265020">
    <property type="component" value="Unassembled WGS sequence"/>
</dbReference>
<dbReference type="PROSITE" id="PS00108">
    <property type="entry name" value="PROTEIN_KINASE_ST"/>
    <property type="match status" value="1"/>
</dbReference>
<keyword evidence="3 11" id="KW-0723">Serine/threonine-protein kinase</keyword>
<keyword evidence="5 10" id="KW-0547">Nucleotide-binding</keyword>
<dbReference type="Pfam" id="PF00069">
    <property type="entry name" value="Pkinase"/>
    <property type="match status" value="1"/>
</dbReference>
<dbReference type="PROSITE" id="PS00107">
    <property type="entry name" value="PROTEIN_KINASE_ATP"/>
    <property type="match status" value="1"/>
</dbReference>
<comment type="catalytic activity">
    <reaction evidence="8">
        <text>L-threonyl-[protein] + ATP = O-phospho-L-threonyl-[protein] + ADP + H(+)</text>
        <dbReference type="Rhea" id="RHEA:46608"/>
        <dbReference type="Rhea" id="RHEA-COMP:11060"/>
        <dbReference type="Rhea" id="RHEA-COMP:11605"/>
        <dbReference type="ChEBI" id="CHEBI:15378"/>
        <dbReference type="ChEBI" id="CHEBI:30013"/>
        <dbReference type="ChEBI" id="CHEBI:30616"/>
        <dbReference type="ChEBI" id="CHEBI:61977"/>
        <dbReference type="ChEBI" id="CHEBI:456216"/>
        <dbReference type="EC" id="2.7.11.1"/>
    </reaction>
</comment>